<protein>
    <submittedName>
        <fullName evidence="1">Uncharacterized protein</fullName>
    </submittedName>
</protein>
<dbReference type="AlphaFoldDB" id="A0AAV5W7B8"/>
<name>A0AAV5W7B8_9BILA</name>
<keyword evidence="2" id="KW-1185">Reference proteome</keyword>
<sequence length="62" mass="7007">MAGARLSVQETTILSIRHMVMTGANSDSRIRKEGEKFSKLHGRLKSTRSGFNDRTQKSWLSL</sequence>
<evidence type="ECO:0000313" key="1">
    <source>
        <dbReference type="EMBL" id="GMT26353.1"/>
    </source>
</evidence>
<accession>A0AAV5W7B8</accession>
<proteinExistence type="predicted"/>
<dbReference type="EMBL" id="BTSY01000005">
    <property type="protein sequence ID" value="GMT26353.1"/>
    <property type="molecule type" value="Genomic_DNA"/>
</dbReference>
<evidence type="ECO:0000313" key="2">
    <source>
        <dbReference type="Proteomes" id="UP001432322"/>
    </source>
</evidence>
<comment type="caution">
    <text evidence="1">The sequence shown here is derived from an EMBL/GenBank/DDBJ whole genome shotgun (WGS) entry which is preliminary data.</text>
</comment>
<reference evidence="1" key="1">
    <citation type="submission" date="2023-10" db="EMBL/GenBank/DDBJ databases">
        <title>Genome assembly of Pristionchus species.</title>
        <authorList>
            <person name="Yoshida K."/>
            <person name="Sommer R.J."/>
        </authorList>
    </citation>
    <scope>NUCLEOTIDE SEQUENCE</scope>
    <source>
        <strain evidence="1">RS5133</strain>
    </source>
</reference>
<gene>
    <name evidence="1" type="ORF">PFISCL1PPCAC_17650</name>
</gene>
<organism evidence="1 2">
    <name type="scientific">Pristionchus fissidentatus</name>
    <dbReference type="NCBI Taxonomy" id="1538716"/>
    <lineage>
        <taxon>Eukaryota</taxon>
        <taxon>Metazoa</taxon>
        <taxon>Ecdysozoa</taxon>
        <taxon>Nematoda</taxon>
        <taxon>Chromadorea</taxon>
        <taxon>Rhabditida</taxon>
        <taxon>Rhabditina</taxon>
        <taxon>Diplogasteromorpha</taxon>
        <taxon>Diplogasteroidea</taxon>
        <taxon>Neodiplogasteridae</taxon>
        <taxon>Pristionchus</taxon>
    </lineage>
</organism>
<dbReference type="Proteomes" id="UP001432322">
    <property type="component" value="Unassembled WGS sequence"/>
</dbReference>